<protein>
    <submittedName>
        <fullName evidence="2">Transposase</fullName>
    </submittedName>
</protein>
<name>A0A9D2LD72_9MICO</name>
<evidence type="ECO:0000259" key="1">
    <source>
        <dbReference type="Pfam" id="PF13701"/>
    </source>
</evidence>
<evidence type="ECO:0000313" key="3">
    <source>
        <dbReference type="Proteomes" id="UP000823823"/>
    </source>
</evidence>
<comment type="caution">
    <text evidence="2">The sequence shown here is derived from an EMBL/GenBank/DDBJ whole genome shotgun (WGS) entry which is preliminary data.</text>
</comment>
<dbReference type="Pfam" id="PF13701">
    <property type="entry name" value="DDE_Tnp_1_4"/>
    <property type="match status" value="1"/>
</dbReference>
<dbReference type="AlphaFoldDB" id="A0A9D2LD72"/>
<sequence>MNTTGLYPRVQVDVAPVSGVGQAGGVLLTETVRATGLDQALSAASAPGRRPLAQHDPGKVLLDAALALAPGGDCLADVASVPAEPDVYGPAASDPLISRLLTLLASDVDTAERAINTARPRAREAAWTRAGEHAPHRRVTAKHPLIIDLDATLVTAHSEREDARATFKNGFGFPLLAFADHGPDGGGEMLTCLLRPDNAGSNTAAGHKTVIRQALTQVGMGARPGKKVLTRIDGAESTKETIEELVKRRVWYSVGYTLPASTPELYRIIPEHLRRRPTAPTAPHARARTWQS</sequence>
<reference evidence="2" key="1">
    <citation type="journal article" date="2021" name="PeerJ">
        <title>Extensive microbial diversity within the chicken gut microbiome revealed by metagenomics and culture.</title>
        <authorList>
            <person name="Gilroy R."/>
            <person name="Ravi A."/>
            <person name="Getino M."/>
            <person name="Pursley I."/>
            <person name="Horton D.L."/>
            <person name="Alikhan N.F."/>
            <person name="Baker D."/>
            <person name="Gharbi K."/>
            <person name="Hall N."/>
            <person name="Watson M."/>
            <person name="Adriaenssens E.M."/>
            <person name="Foster-Nyarko E."/>
            <person name="Jarju S."/>
            <person name="Secka A."/>
            <person name="Antonio M."/>
            <person name="Oren A."/>
            <person name="Chaudhuri R.R."/>
            <person name="La Ragione R."/>
            <person name="Hildebrand F."/>
            <person name="Pallen M.J."/>
        </authorList>
    </citation>
    <scope>NUCLEOTIDE SEQUENCE</scope>
    <source>
        <strain evidence="2">ChiHjej13B12-24818</strain>
    </source>
</reference>
<dbReference type="Proteomes" id="UP000823823">
    <property type="component" value="Unassembled WGS sequence"/>
</dbReference>
<reference evidence="2" key="2">
    <citation type="submission" date="2021-04" db="EMBL/GenBank/DDBJ databases">
        <authorList>
            <person name="Gilroy R."/>
        </authorList>
    </citation>
    <scope>NUCLEOTIDE SEQUENCE</scope>
    <source>
        <strain evidence="2">ChiHjej13B12-24818</strain>
    </source>
</reference>
<gene>
    <name evidence="2" type="ORF">H9786_08015</name>
</gene>
<dbReference type="InterPro" id="IPR025668">
    <property type="entry name" value="Tnp_DDE_dom"/>
</dbReference>
<dbReference type="EMBL" id="DWZH01000057">
    <property type="protein sequence ID" value="HJB10464.1"/>
    <property type="molecule type" value="Genomic_DNA"/>
</dbReference>
<feature type="domain" description="Transposase DDE" evidence="1">
    <location>
        <begin position="10"/>
        <end position="257"/>
    </location>
</feature>
<organism evidence="2 3">
    <name type="scientific">Candidatus Brachybacterium merdavium</name>
    <dbReference type="NCBI Taxonomy" id="2838513"/>
    <lineage>
        <taxon>Bacteria</taxon>
        <taxon>Bacillati</taxon>
        <taxon>Actinomycetota</taxon>
        <taxon>Actinomycetes</taxon>
        <taxon>Micrococcales</taxon>
        <taxon>Dermabacteraceae</taxon>
        <taxon>Brachybacterium</taxon>
    </lineage>
</organism>
<proteinExistence type="predicted"/>
<accession>A0A9D2LD72</accession>
<evidence type="ECO:0000313" key="2">
    <source>
        <dbReference type="EMBL" id="HJB10464.1"/>
    </source>
</evidence>